<proteinExistence type="predicted"/>
<evidence type="ECO:0000313" key="2">
    <source>
        <dbReference type="Proteomes" id="UP000039865"/>
    </source>
</evidence>
<dbReference type="Proteomes" id="UP000039865">
    <property type="component" value="Unassembled WGS sequence"/>
</dbReference>
<evidence type="ECO:0000313" key="1">
    <source>
        <dbReference type="EMBL" id="CDW90295.1"/>
    </source>
</evidence>
<reference evidence="1 2" key="1">
    <citation type="submission" date="2014-06" db="EMBL/GenBank/DDBJ databases">
        <authorList>
            <person name="Swart Estienne"/>
        </authorList>
    </citation>
    <scope>NUCLEOTIDE SEQUENCE [LARGE SCALE GENOMIC DNA]</scope>
    <source>
        <strain evidence="1 2">130c</strain>
    </source>
</reference>
<protein>
    <submittedName>
        <fullName evidence="1">Uncharacterized protein</fullName>
    </submittedName>
</protein>
<keyword evidence="2" id="KW-1185">Reference proteome</keyword>
<organism evidence="1 2">
    <name type="scientific">Stylonychia lemnae</name>
    <name type="common">Ciliate</name>
    <dbReference type="NCBI Taxonomy" id="5949"/>
    <lineage>
        <taxon>Eukaryota</taxon>
        <taxon>Sar</taxon>
        <taxon>Alveolata</taxon>
        <taxon>Ciliophora</taxon>
        <taxon>Intramacronucleata</taxon>
        <taxon>Spirotrichea</taxon>
        <taxon>Stichotrichia</taxon>
        <taxon>Sporadotrichida</taxon>
        <taxon>Oxytrichidae</taxon>
        <taxon>Stylonychinae</taxon>
        <taxon>Stylonychia</taxon>
    </lineage>
</organism>
<gene>
    <name evidence="1" type="primary">Contig4103.g4392</name>
    <name evidence="1" type="ORF">STYLEM_19437</name>
</gene>
<dbReference type="AlphaFoldDB" id="A0A078B700"/>
<sequence>MANQSTKDNSIISGQSKKKIPTKYILSEYQSKKSENQLAYKSEQQKIEEQLKILTSYQINDHSQPLMSNIQDITNNDYDKLSQIESLSNSQPT</sequence>
<dbReference type="InParanoid" id="A0A078B700"/>
<dbReference type="EMBL" id="CCKQ01018340">
    <property type="protein sequence ID" value="CDW90295.1"/>
    <property type="molecule type" value="Genomic_DNA"/>
</dbReference>
<name>A0A078B700_STYLE</name>
<accession>A0A078B700</accession>